<keyword evidence="1" id="KW-0472">Membrane</keyword>
<feature type="transmembrane region" description="Helical" evidence="1">
    <location>
        <begin position="6"/>
        <end position="24"/>
    </location>
</feature>
<feature type="transmembrane region" description="Helical" evidence="1">
    <location>
        <begin position="33"/>
        <end position="53"/>
    </location>
</feature>
<organism evidence="2 3">
    <name type="scientific">Helicobacter trogontum</name>
    <dbReference type="NCBI Taxonomy" id="50960"/>
    <lineage>
        <taxon>Bacteria</taxon>
        <taxon>Pseudomonadati</taxon>
        <taxon>Campylobacterota</taxon>
        <taxon>Epsilonproteobacteria</taxon>
        <taxon>Campylobacterales</taxon>
        <taxon>Helicobacteraceae</taxon>
        <taxon>Helicobacter</taxon>
    </lineage>
</organism>
<evidence type="ECO:0000256" key="1">
    <source>
        <dbReference type="SAM" id="Phobius"/>
    </source>
</evidence>
<evidence type="ECO:0000313" key="2">
    <source>
        <dbReference type="EMBL" id="TLD98274.1"/>
    </source>
</evidence>
<name>A0A4U8TF33_9HELI</name>
<protein>
    <submittedName>
        <fullName evidence="2">Uncharacterized protein</fullName>
    </submittedName>
</protein>
<sequence>MVFFYFLFFCLSYIIWWLIYRKLFKSQKHISKFLVVLGSIGLIMFYYTPYSYYLEPSYWQFRNMCKLNELPNNEEKYNKILGYFGKKLGDIDDFPHTKKYSGGIDYITLVVYYHQYFKEQEENSLEGKIALHKMASETPKEKYRLDSNNIKSMFLSTSWKSNRYYMDGNEGSGFYWNQEILQCIDVKGKK</sequence>
<dbReference type="AlphaFoldDB" id="A0A4U8TF33"/>
<comment type="caution">
    <text evidence="2">The sequence shown here is derived from an EMBL/GenBank/DDBJ whole genome shotgun (WGS) entry which is preliminary data.</text>
</comment>
<reference evidence="2 3" key="1">
    <citation type="journal article" date="2014" name="Genome Announc.">
        <title>Draft genome sequences of eight enterohepatic helicobacter species isolated from both laboratory and wild rodents.</title>
        <authorList>
            <person name="Sheh A."/>
            <person name="Shen Z."/>
            <person name="Fox J.G."/>
        </authorList>
    </citation>
    <scope>NUCLEOTIDE SEQUENCE [LARGE SCALE GENOMIC DNA]</scope>
    <source>
        <strain evidence="2 3">ATCC 49310</strain>
    </source>
</reference>
<evidence type="ECO:0000313" key="3">
    <source>
        <dbReference type="Proteomes" id="UP000029861"/>
    </source>
</evidence>
<keyword evidence="1" id="KW-1133">Transmembrane helix</keyword>
<dbReference type="Proteomes" id="UP000029861">
    <property type="component" value="Unassembled WGS sequence"/>
</dbReference>
<dbReference type="EMBL" id="JRPK02000014">
    <property type="protein sequence ID" value="TLD98274.1"/>
    <property type="molecule type" value="Genomic_DNA"/>
</dbReference>
<accession>A0A4U8TF33</accession>
<proteinExistence type="predicted"/>
<gene>
    <name evidence="2" type="ORF">LS80_005310</name>
</gene>
<keyword evidence="1" id="KW-0812">Transmembrane</keyword>